<protein>
    <submittedName>
        <fullName evidence="1">DUF3570 domain-containing protein</fullName>
    </submittedName>
</protein>
<sequence>MRLQLTDNGPELFCRRPRRWLTAGVLLICLGTHTMTFAQKTNQIDEKNAISKEGSFSTPRDTKKEVDVNFLFNYYDQDGNHSAVTGGQGTEELKDRAMKIVVNVPLDSVSTLNFGTHLNVYTSASTDRIDSNVSSASRRDLRNQFDVGYTREIQAGKQQYGLNFGGSSESDYISIYGGGRWSKNFNNDNSQIGLNFQAFFDTWLLIFPEELRNPQATAFIETNRRKSFNLSVTLAQVLHKKLQAAVFGDVVYQTGLLSTPFHRVYFNVGDSLRIEKLPSRRFKFPLGVRINYFSTDHLIFRFYYRFYHDDFGIHAHTLSLETPLKVNSFFSIYPFYRYHRQTASKYFKPFKAHSLQQTYYTSDFDLSDFDSHKVGLGLHFAPVWGIGRFKLFSKTKVTRFKSIDLRYAWYSRSDGLSASVISGGFAFSSK</sequence>
<evidence type="ECO:0000313" key="1">
    <source>
        <dbReference type="EMBL" id="MDN5211075.1"/>
    </source>
</evidence>
<comment type="caution">
    <text evidence="1">The sequence shown here is derived from an EMBL/GenBank/DDBJ whole genome shotgun (WGS) entry which is preliminary data.</text>
</comment>
<dbReference type="Proteomes" id="UP001172083">
    <property type="component" value="Unassembled WGS sequence"/>
</dbReference>
<reference evidence="1" key="1">
    <citation type="submission" date="2023-06" db="EMBL/GenBank/DDBJ databases">
        <title>Genomic of Agaribacillus aureum.</title>
        <authorList>
            <person name="Wang G."/>
        </authorList>
    </citation>
    <scope>NUCLEOTIDE SEQUENCE</scope>
    <source>
        <strain evidence="1">BMA12</strain>
    </source>
</reference>
<name>A0ABT8L012_9BACT</name>
<accession>A0ABT8L012</accession>
<organism evidence="1 2">
    <name type="scientific">Agaribacillus aureus</name>
    <dbReference type="NCBI Taxonomy" id="3051825"/>
    <lineage>
        <taxon>Bacteria</taxon>
        <taxon>Pseudomonadati</taxon>
        <taxon>Bacteroidota</taxon>
        <taxon>Cytophagia</taxon>
        <taxon>Cytophagales</taxon>
        <taxon>Splendidivirgaceae</taxon>
        <taxon>Agaribacillus</taxon>
    </lineage>
</organism>
<dbReference type="EMBL" id="JAUJEB010000001">
    <property type="protein sequence ID" value="MDN5211075.1"/>
    <property type="molecule type" value="Genomic_DNA"/>
</dbReference>
<gene>
    <name evidence="1" type="ORF">QQ020_03410</name>
</gene>
<dbReference type="Pfam" id="PF12094">
    <property type="entry name" value="DUF3570"/>
    <property type="match status" value="1"/>
</dbReference>
<dbReference type="RefSeq" id="WP_346756411.1">
    <property type="nucleotide sequence ID" value="NZ_JAUJEB010000001.1"/>
</dbReference>
<dbReference type="InterPro" id="IPR021953">
    <property type="entry name" value="DUF3570"/>
</dbReference>
<evidence type="ECO:0000313" key="2">
    <source>
        <dbReference type="Proteomes" id="UP001172083"/>
    </source>
</evidence>
<proteinExistence type="predicted"/>
<keyword evidence="2" id="KW-1185">Reference proteome</keyword>